<comment type="caution">
    <text evidence="3">The sequence shown here is derived from an EMBL/GenBank/DDBJ whole genome shotgun (WGS) entry which is preliminary data.</text>
</comment>
<feature type="region of interest" description="Disordered" evidence="1">
    <location>
        <begin position="202"/>
        <end position="282"/>
    </location>
</feature>
<dbReference type="AlphaFoldDB" id="A0AAV5W176"/>
<evidence type="ECO:0000256" key="2">
    <source>
        <dbReference type="SAM" id="SignalP"/>
    </source>
</evidence>
<feature type="compositionally biased region" description="Basic and acidic residues" evidence="1">
    <location>
        <begin position="264"/>
        <end position="282"/>
    </location>
</feature>
<organism evidence="3 4">
    <name type="scientific">Pristionchus fissidentatus</name>
    <dbReference type="NCBI Taxonomy" id="1538716"/>
    <lineage>
        <taxon>Eukaryota</taxon>
        <taxon>Metazoa</taxon>
        <taxon>Ecdysozoa</taxon>
        <taxon>Nematoda</taxon>
        <taxon>Chromadorea</taxon>
        <taxon>Rhabditida</taxon>
        <taxon>Rhabditina</taxon>
        <taxon>Diplogasteromorpha</taxon>
        <taxon>Diplogasteroidea</taxon>
        <taxon>Neodiplogasteridae</taxon>
        <taxon>Pristionchus</taxon>
    </lineage>
</organism>
<sequence length="282" mass="32085">MLHFIPFIIITIISAIVGCKKNRAVPQAAKKPDSKADMEKKVYELRKECCAEGIKDWNKIDAKNIAQYELKLADNRLSKKESDEKDSKGEVIIKSKSRSTGDETTTTTDGEKKTKPLSLSKQRAKQRVLEFLALKSEDTANAVDDTNPTKTSTIKEEEEDFVPHEMLIEEIKKGKVRNANDNETVNNVKDDCWGKTQAFVEVGKTGCNENGPRRDSDPRIPEETGQRTGSRSGKNKIYEKGYTRGIPWGTERSEQSKKRHGRRRIDDHKRYNDNREETDPGR</sequence>
<name>A0AAV5W176_9BILA</name>
<keyword evidence="4" id="KW-1185">Reference proteome</keyword>
<feature type="non-terminal residue" evidence="3">
    <location>
        <position position="282"/>
    </location>
</feature>
<protein>
    <submittedName>
        <fullName evidence="3">Uncharacterized protein</fullName>
    </submittedName>
</protein>
<reference evidence="3" key="1">
    <citation type="submission" date="2023-10" db="EMBL/GenBank/DDBJ databases">
        <title>Genome assembly of Pristionchus species.</title>
        <authorList>
            <person name="Yoshida K."/>
            <person name="Sommer R.J."/>
        </authorList>
    </citation>
    <scope>NUCLEOTIDE SEQUENCE</scope>
    <source>
        <strain evidence="3">RS5133</strain>
    </source>
</reference>
<dbReference type="Proteomes" id="UP001432322">
    <property type="component" value="Unassembled WGS sequence"/>
</dbReference>
<evidence type="ECO:0000256" key="1">
    <source>
        <dbReference type="SAM" id="MobiDB-lite"/>
    </source>
</evidence>
<proteinExistence type="predicted"/>
<feature type="chain" id="PRO_5043809080" evidence="2">
    <location>
        <begin position="16"/>
        <end position="282"/>
    </location>
</feature>
<dbReference type="EMBL" id="BTSY01000004">
    <property type="protein sequence ID" value="GMT25861.1"/>
    <property type="molecule type" value="Genomic_DNA"/>
</dbReference>
<evidence type="ECO:0000313" key="4">
    <source>
        <dbReference type="Proteomes" id="UP001432322"/>
    </source>
</evidence>
<feature type="region of interest" description="Disordered" evidence="1">
    <location>
        <begin position="77"/>
        <end position="121"/>
    </location>
</feature>
<keyword evidence="2" id="KW-0732">Signal</keyword>
<gene>
    <name evidence="3" type="ORF">PFISCL1PPCAC_17158</name>
</gene>
<feature type="compositionally biased region" description="Basic and acidic residues" evidence="1">
    <location>
        <begin position="211"/>
        <end position="225"/>
    </location>
</feature>
<accession>A0AAV5W176</accession>
<feature type="signal peptide" evidence="2">
    <location>
        <begin position="1"/>
        <end position="15"/>
    </location>
</feature>
<evidence type="ECO:0000313" key="3">
    <source>
        <dbReference type="EMBL" id="GMT25861.1"/>
    </source>
</evidence>
<feature type="compositionally biased region" description="Basic and acidic residues" evidence="1">
    <location>
        <begin position="77"/>
        <end position="93"/>
    </location>
</feature>